<evidence type="ECO:0000259" key="8">
    <source>
        <dbReference type="Pfam" id="PF18368"/>
    </source>
</evidence>
<dbReference type="InterPro" id="IPR041351">
    <property type="entry name" value="Ig_GlcNase"/>
</dbReference>
<comment type="caution">
    <text evidence="9">The sequence shown here is derived from an EMBL/GenBank/DDBJ whole genome shotgun (WGS) entry which is preliminary data.</text>
</comment>
<feature type="domain" description="Exo-beta-D-glucosaminidase Ig-fold" evidence="8">
    <location>
        <begin position="753"/>
        <end position="840"/>
    </location>
</feature>
<reference evidence="9" key="1">
    <citation type="submission" date="2023-06" db="EMBL/GenBank/DDBJ databases">
        <title>Genome-scale phylogeny and comparative genomics of the fungal order Sordariales.</title>
        <authorList>
            <consortium name="Lawrence Berkeley National Laboratory"/>
            <person name="Hensen N."/>
            <person name="Bonometti L."/>
            <person name="Westerberg I."/>
            <person name="Brannstrom I.O."/>
            <person name="Guillou S."/>
            <person name="Cros-Aarteil S."/>
            <person name="Calhoun S."/>
            <person name="Haridas S."/>
            <person name="Kuo A."/>
            <person name="Mondo S."/>
            <person name="Pangilinan J."/>
            <person name="Riley R."/>
            <person name="LaButti K."/>
            <person name="Andreopoulos B."/>
            <person name="Lipzen A."/>
            <person name="Chen C."/>
            <person name="Yanf M."/>
            <person name="Daum C."/>
            <person name="Ng V."/>
            <person name="Clum A."/>
            <person name="Steindorff A."/>
            <person name="Ohm R."/>
            <person name="Martin F."/>
            <person name="Silar P."/>
            <person name="Natvig D."/>
            <person name="Lalanne C."/>
            <person name="Gautier V."/>
            <person name="Ament-velasquez S.L."/>
            <person name="Kruys A."/>
            <person name="Hutchinson M.I."/>
            <person name="Powell A.J."/>
            <person name="Barry K."/>
            <person name="Miller A.N."/>
            <person name="Grigoriev I.V."/>
            <person name="Debuchy R."/>
            <person name="Gladieux P."/>
            <person name="Thoren M.H."/>
            <person name="Johannesson H."/>
        </authorList>
    </citation>
    <scope>NUCLEOTIDE SEQUENCE</scope>
    <source>
        <strain evidence="9">SMH3391-2</strain>
    </source>
</reference>
<dbReference type="SUPFAM" id="SSF49785">
    <property type="entry name" value="Galactose-binding domain-like"/>
    <property type="match status" value="1"/>
</dbReference>
<dbReference type="InterPro" id="IPR036156">
    <property type="entry name" value="Beta-gal/glucu_dom_sf"/>
</dbReference>
<dbReference type="Pfam" id="PF18368">
    <property type="entry name" value="Ig_GlcNase"/>
    <property type="match status" value="1"/>
</dbReference>
<sequence>MRLTSTTIALSLGAVGLNAAAATKATTLVSAPGQVAAVPAWDLQSSAKAGSDLAALSKTGVDTSSWHHVNKSKCTLMGCLIESGFYNDTELFYSDNLSKTHGITSRADVFLNGKQVADKSSQVGAYGGHTYDITGLSSKANALVIRAYPTSYYYDFAIGWVDWNPWPADNGTGVWRDVEIKQTGSVALGPLRVVTQIGTPLGSKPADVALKAKAQNLEKTAVTVTASGSITPAAGGEPLTWSKTVTLPPLSTTDIVLTNTVKQPAIWWPKQWGDQPLYKANLTITTADGALSDSAPGSFGFRTVTSRVNEHNDTIFSVNGQPFQVLGAGYAPDMFLRWDTAKWEAEGRYILDLGFNTIRLEGKNEQPQLYEVADRLGIMIMPGWECCDKWEAWSYNDNLAVPTPVWVDGDYVVANASMGHEAAMMQTHPSLLVYLTGSDYWPDDKAAPMYVNTLKGADWQAPIISSASKRSYPAITGPSGLKMDGPYDWVPPNYWFDTEPAANRFGAAFGFGSELGAGVGTPDLSSLKKFLSPADLADLWMSPNKSLFHMSPPTSDFRHRTIYNNALWKRWGAPTSLEDYVVKAQITDYEATRAQYEGYSAMWNAKRPATGLIYWMLTGAFPSLHWNIWDYYMHPAGGYFGTKVGSRLEHVAYDYVRKSVHLINHSLDRKGARKVQVEVVDTAGKTTYSNTVSVTTAPNTSKSVASLTAALSGNRDVVFLKLVLTDGKGVVVSRNVYWVAKGVDELDWDGSDWYVTYVTKYSDYTALNKLAAANVSATAVVGKGAAARGETTVTLENLSSVPAFFVSLNLVDKAGGDVVPLTWSDNYVTLFPKEKLTVSLYMLSNLKLFPVLLVEYCSSNWLSCFGSTARLGSSHENNLIHRAEIRSTEWSAGNATEQHNNGGRGRCASLHSSQWGSRNEVVGIKLQRAWFEHIVLPHLESSYSTICNGPVRFLSRGKDSQASQAASEQHKLRQASTSFGKLCQASYRQL</sequence>
<evidence type="ECO:0000313" key="9">
    <source>
        <dbReference type="EMBL" id="KAK0625145.1"/>
    </source>
</evidence>
<keyword evidence="10" id="KW-1185">Reference proteome</keyword>
<dbReference type="InterPro" id="IPR006102">
    <property type="entry name" value="Ig-like_GH2"/>
</dbReference>
<dbReference type="SUPFAM" id="SSF49303">
    <property type="entry name" value="beta-Galactosidase/glucuronidase domain"/>
    <property type="match status" value="3"/>
</dbReference>
<keyword evidence="1 9" id="KW-0378">Hydrolase</keyword>
<dbReference type="InterPro" id="IPR013783">
    <property type="entry name" value="Ig-like_fold"/>
</dbReference>
<dbReference type="Pfam" id="PF17786">
    <property type="entry name" value="Mannosidase_ig"/>
    <property type="match status" value="1"/>
</dbReference>
<evidence type="ECO:0000256" key="2">
    <source>
        <dbReference type="ARBA" id="ARBA00023277"/>
    </source>
</evidence>
<feature type="domain" description="Glycoside hydrolase family 2 immunoglobulin-like beta-sandwich" evidence="6">
    <location>
        <begin position="199"/>
        <end position="302"/>
    </location>
</feature>
<keyword evidence="2" id="KW-0119">Carbohydrate metabolism</keyword>
<feature type="domain" description="Mannosidase Ig/CBM-like" evidence="7">
    <location>
        <begin position="659"/>
        <end position="741"/>
    </location>
</feature>
<proteinExistence type="predicted"/>
<evidence type="ECO:0000259" key="6">
    <source>
        <dbReference type="Pfam" id="PF00703"/>
    </source>
</evidence>
<evidence type="ECO:0000256" key="1">
    <source>
        <dbReference type="ARBA" id="ARBA00022801"/>
    </source>
</evidence>
<feature type="chain" id="PRO_5041429338" evidence="5">
    <location>
        <begin position="23"/>
        <end position="990"/>
    </location>
</feature>
<dbReference type="Pfam" id="PF00703">
    <property type="entry name" value="Glyco_hydro_2"/>
    <property type="match status" value="1"/>
</dbReference>
<dbReference type="PANTHER" id="PTHR43536:SF1">
    <property type="entry name" value="MANNOSYLGLYCOPROTEIN ENDO-BETA-MANNOSIDASE"/>
    <property type="match status" value="1"/>
</dbReference>
<dbReference type="InterPro" id="IPR043534">
    <property type="entry name" value="EBDG/EBM"/>
</dbReference>
<dbReference type="Gene3D" id="2.60.40.10">
    <property type="entry name" value="Immunoglobulins"/>
    <property type="match status" value="3"/>
</dbReference>
<dbReference type="AlphaFoldDB" id="A0AA40C4W7"/>
<dbReference type="EMBL" id="JAULSR010000003">
    <property type="protein sequence ID" value="KAK0625145.1"/>
    <property type="molecule type" value="Genomic_DNA"/>
</dbReference>
<dbReference type="PANTHER" id="PTHR43536">
    <property type="entry name" value="MANNOSYLGLYCOPROTEIN ENDO-BETA-MANNOSIDASE"/>
    <property type="match status" value="1"/>
</dbReference>
<dbReference type="InterPro" id="IPR041447">
    <property type="entry name" value="Mannosidase_ig"/>
</dbReference>
<keyword evidence="4" id="KW-0624">Polysaccharide degradation</keyword>
<organism evidence="9 10">
    <name type="scientific">Bombardia bombarda</name>
    <dbReference type="NCBI Taxonomy" id="252184"/>
    <lineage>
        <taxon>Eukaryota</taxon>
        <taxon>Fungi</taxon>
        <taxon>Dikarya</taxon>
        <taxon>Ascomycota</taxon>
        <taxon>Pezizomycotina</taxon>
        <taxon>Sordariomycetes</taxon>
        <taxon>Sordariomycetidae</taxon>
        <taxon>Sordariales</taxon>
        <taxon>Lasiosphaeriaceae</taxon>
        <taxon>Bombardia</taxon>
    </lineage>
</organism>
<dbReference type="InterPro" id="IPR008979">
    <property type="entry name" value="Galactose-bd-like_sf"/>
</dbReference>
<gene>
    <name evidence="9" type="ORF">B0T17DRAFT_508157</name>
</gene>
<keyword evidence="5" id="KW-0732">Signal</keyword>
<evidence type="ECO:0000256" key="4">
    <source>
        <dbReference type="ARBA" id="ARBA00023326"/>
    </source>
</evidence>
<keyword evidence="3" id="KW-0326">Glycosidase</keyword>
<dbReference type="GO" id="GO:0004553">
    <property type="term" value="F:hydrolase activity, hydrolyzing O-glycosyl compounds"/>
    <property type="evidence" value="ECO:0007669"/>
    <property type="project" value="InterPro"/>
</dbReference>
<evidence type="ECO:0000256" key="3">
    <source>
        <dbReference type="ARBA" id="ARBA00023295"/>
    </source>
</evidence>
<protein>
    <submittedName>
        <fullName evidence="9">Glycoside hydrolase</fullName>
    </submittedName>
</protein>
<dbReference type="InterPro" id="IPR017853">
    <property type="entry name" value="GH"/>
</dbReference>
<evidence type="ECO:0000313" key="10">
    <source>
        <dbReference type="Proteomes" id="UP001174934"/>
    </source>
</evidence>
<name>A0AA40C4W7_9PEZI</name>
<accession>A0AA40C4W7</accession>
<dbReference type="SUPFAM" id="SSF51445">
    <property type="entry name" value="(Trans)glycosidases"/>
    <property type="match status" value="1"/>
</dbReference>
<dbReference type="Gene3D" id="2.60.120.260">
    <property type="entry name" value="Galactose-binding domain-like"/>
    <property type="match status" value="1"/>
</dbReference>
<dbReference type="Proteomes" id="UP001174934">
    <property type="component" value="Unassembled WGS sequence"/>
</dbReference>
<evidence type="ECO:0000256" key="5">
    <source>
        <dbReference type="SAM" id="SignalP"/>
    </source>
</evidence>
<dbReference type="Gene3D" id="3.20.20.80">
    <property type="entry name" value="Glycosidases"/>
    <property type="match status" value="1"/>
</dbReference>
<evidence type="ECO:0000259" key="7">
    <source>
        <dbReference type="Pfam" id="PF17786"/>
    </source>
</evidence>
<feature type="signal peptide" evidence="5">
    <location>
        <begin position="1"/>
        <end position="22"/>
    </location>
</feature>
<dbReference type="GO" id="GO:0000272">
    <property type="term" value="P:polysaccharide catabolic process"/>
    <property type="evidence" value="ECO:0007669"/>
    <property type="project" value="UniProtKB-KW"/>
</dbReference>